<dbReference type="AlphaFoldDB" id="A0A9Q3CTV8"/>
<comment type="caution">
    <text evidence="2">The sequence shown here is derived from an EMBL/GenBank/DDBJ whole genome shotgun (WGS) entry which is preliminary data.</text>
</comment>
<feature type="region of interest" description="Disordered" evidence="1">
    <location>
        <begin position="499"/>
        <end position="549"/>
    </location>
</feature>
<gene>
    <name evidence="2" type="ORF">O181_028136</name>
</gene>
<reference evidence="2" key="1">
    <citation type="submission" date="2021-03" db="EMBL/GenBank/DDBJ databases">
        <title>Draft genome sequence of rust myrtle Austropuccinia psidii MF-1, a brazilian biotype.</title>
        <authorList>
            <person name="Quecine M.C."/>
            <person name="Pachon D.M.R."/>
            <person name="Bonatelli M.L."/>
            <person name="Correr F.H."/>
            <person name="Franceschini L.M."/>
            <person name="Leite T.F."/>
            <person name="Margarido G.R.A."/>
            <person name="Almeida C.A."/>
            <person name="Ferrarezi J.A."/>
            <person name="Labate C.A."/>
        </authorList>
    </citation>
    <scope>NUCLEOTIDE SEQUENCE</scope>
    <source>
        <strain evidence="2">MF-1</strain>
    </source>
</reference>
<evidence type="ECO:0000313" key="3">
    <source>
        <dbReference type="Proteomes" id="UP000765509"/>
    </source>
</evidence>
<accession>A0A9Q3CTV8</accession>
<dbReference type="Proteomes" id="UP000765509">
    <property type="component" value="Unassembled WGS sequence"/>
</dbReference>
<sequence>MDLDLNRELPWQTNPSIPTSSNVYETLIREPPWINQDFLQSSPLQSWPNTSSPLANLAPAYPTPKSSPNGHLNIHAPVATLPLSSQPATCDFSSLLFGYEYNEPTNLNRLDTLPYPMLDDSELLSAPLAPTDVFKAFSSQSMLDLPAEAPISEPIEFNSADLERLFETCLPHKDSAPISKTPPPTFQMVVPNAPKKKLNPHNCFAYFLPSPQSPLANIMPKSKAHNKRAQPPTIFTNSSNWQTHTNTGINKFQGIFPGGNLINQQDPLHNPTFPSPGRNVLLEGTNTNSAESVSLLTKSQHELATQSTPNTFQLQSQFIPPPALPQSSIEGLEATIPCSTRNSTQAYFLGDNIQGVFPSKKSQDQNSLLPPFPIVPSSDQSTNQTAIPNAGMSFRQANFQPNQPQNNSTSPATSLSATTSFYANPGAAILNQAIQIPSHNLFGTAVIGQAPGSNLSGSFSAAWPNLTRESINPSDAAWTQCISPAVLQSSNSEILQKGFLPPSPKTSHHNSLPNLTPDSHVSTMNSFSGQNNNPSFRLPTPSSINNFGEPVATQNLLNSRYRHSSPFLSRELKRKKFRNTSLQLSSSKTSSSSNAIFVNFTSKDSKKLLSGVAPSGSSKRKKNANNGKPGAKKLSTSSADSSAKISRRIVSDSK</sequence>
<keyword evidence="3" id="KW-1185">Reference proteome</keyword>
<proteinExistence type="predicted"/>
<evidence type="ECO:0000256" key="1">
    <source>
        <dbReference type="SAM" id="MobiDB-lite"/>
    </source>
</evidence>
<organism evidence="2 3">
    <name type="scientific">Austropuccinia psidii MF-1</name>
    <dbReference type="NCBI Taxonomy" id="1389203"/>
    <lineage>
        <taxon>Eukaryota</taxon>
        <taxon>Fungi</taxon>
        <taxon>Dikarya</taxon>
        <taxon>Basidiomycota</taxon>
        <taxon>Pucciniomycotina</taxon>
        <taxon>Pucciniomycetes</taxon>
        <taxon>Pucciniales</taxon>
        <taxon>Sphaerophragmiaceae</taxon>
        <taxon>Austropuccinia</taxon>
    </lineage>
</organism>
<protein>
    <submittedName>
        <fullName evidence="2">Uncharacterized protein</fullName>
    </submittedName>
</protein>
<feature type="compositionally biased region" description="Polar residues" evidence="1">
    <location>
        <begin position="509"/>
        <end position="549"/>
    </location>
</feature>
<dbReference type="EMBL" id="AVOT02009597">
    <property type="protein sequence ID" value="MBW0488421.1"/>
    <property type="molecule type" value="Genomic_DNA"/>
</dbReference>
<name>A0A9Q3CTV8_9BASI</name>
<feature type="region of interest" description="Disordered" evidence="1">
    <location>
        <begin position="608"/>
        <end position="654"/>
    </location>
</feature>
<evidence type="ECO:0000313" key="2">
    <source>
        <dbReference type="EMBL" id="MBW0488421.1"/>
    </source>
</evidence>
<dbReference type="OrthoDB" id="2575228at2759"/>
<feature type="compositionally biased region" description="Low complexity" evidence="1">
    <location>
        <begin position="624"/>
        <end position="644"/>
    </location>
</feature>